<dbReference type="Proteomes" id="UP000246991">
    <property type="component" value="Unassembled WGS sequence"/>
</dbReference>
<dbReference type="STRING" id="42249.A0A317SJA5"/>
<evidence type="ECO:0000256" key="4">
    <source>
        <dbReference type="SAM" id="MobiDB-lite"/>
    </source>
</evidence>
<protein>
    <submittedName>
        <fullName evidence="5">WD40 repeat-like protein</fullName>
    </submittedName>
</protein>
<feature type="repeat" description="WD" evidence="3">
    <location>
        <begin position="312"/>
        <end position="337"/>
    </location>
</feature>
<gene>
    <name evidence="5" type="ORF">C7212DRAFT_284711</name>
</gene>
<feature type="repeat" description="WD" evidence="3">
    <location>
        <begin position="167"/>
        <end position="208"/>
    </location>
</feature>
<evidence type="ECO:0000313" key="5">
    <source>
        <dbReference type="EMBL" id="PWW73546.1"/>
    </source>
</evidence>
<keyword evidence="2" id="KW-0677">Repeat</keyword>
<dbReference type="OrthoDB" id="10262475at2759"/>
<sequence length="405" mass="44395">MIIYGNRFCSSIVPALYDTRSVLLSLFILSDPQPLHNQPDPIQINTPDSRKPRNSFPALHRYDNSPSHPEMSQTANQFELSGPPEDVISSLTFSPNNPSRLLVSSWDKNVYLYDTNAGLNGSKLTAFPHAASVLDCCFGETDGNVFSAGLDWQVQQLDSETGKGNTLATHEGAVKSMCYNTETKSLLSGSWDQSIKQIDPRSPESTSSHAQPHKIFSLSTISHILVVAMSSRSVYLYDLRNMSSPWQRRESSLKFMTRTVRCMPNAQGYASSSIEGRVAVEFFDPSDGSQKRKYAFKCHRSTEGGVDVIYPVNALAFHPIYGTFASGGGDGVVSLWDGMAKRRLKQYQRYPASIAGLSFSNNGKYLAIGTSSGFEDGSDDGACPPESVKIIVRELQEGEGKGKGQ</sequence>
<dbReference type="SMART" id="SM00320">
    <property type="entry name" value="WD40"/>
    <property type="match status" value="6"/>
</dbReference>
<dbReference type="InterPro" id="IPR001680">
    <property type="entry name" value="WD40_rpt"/>
</dbReference>
<organism evidence="5 6">
    <name type="scientific">Tuber magnatum</name>
    <name type="common">white Piedmont truffle</name>
    <dbReference type="NCBI Taxonomy" id="42249"/>
    <lineage>
        <taxon>Eukaryota</taxon>
        <taxon>Fungi</taxon>
        <taxon>Dikarya</taxon>
        <taxon>Ascomycota</taxon>
        <taxon>Pezizomycotina</taxon>
        <taxon>Pezizomycetes</taxon>
        <taxon>Pezizales</taxon>
        <taxon>Tuberaceae</taxon>
        <taxon>Tuber</taxon>
    </lineage>
</organism>
<evidence type="ECO:0000256" key="3">
    <source>
        <dbReference type="PROSITE-ProRule" id="PRU00221"/>
    </source>
</evidence>
<keyword evidence="6" id="KW-1185">Reference proteome</keyword>
<dbReference type="SUPFAM" id="SSF50978">
    <property type="entry name" value="WD40 repeat-like"/>
    <property type="match status" value="1"/>
</dbReference>
<dbReference type="PANTHER" id="PTHR10971">
    <property type="entry name" value="MRNA EXPORT FACTOR AND BUB3"/>
    <property type="match status" value="1"/>
</dbReference>
<feature type="region of interest" description="Disordered" evidence="4">
    <location>
        <begin position="37"/>
        <end position="56"/>
    </location>
</feature>
<proteinExistence type="predicted"/>
<dbReference type="AlphaFoldDB" id="A0A317SJA5"/>
<reference evidence="5 6" key="1">
    <citation type="submission" date="2018-03" db="EMBL/GenBank/DDBJ databases">
        <title>Genomes of Pezizomycetes fungi and the evolution of truffles.</title>
        <authorList>
            <person name="Murat C."/>
            <person name="Payen T."/>
            <person name="Noel B."/>
            <person name="Kuo A."/>
            <person name="Martin F.M."/>
        </authorList>
    </citation>
    <scope>NUCLEOTIDE SEQUENCE [LARGE SCALE GENOMIC DNA]</scope>
    <source>
        <strain evidence="5">091103-1</strain>
    </source>
</reference>
<dbReference type="EMBL" id="PYWC01000078">
    <property type="protein sequence ID" value="PWW73546.1"/>
    <property type="molecule type" value="Genomic_DNA"/>
</dbReference>
<dbReference type="InterPro" id="IPR015943">
    <property type="entry name" value="WD40/YVTN_repeat-like_dom_sf"/>
</dbReference>
<accession>A0A317SJA5</accession>
<keyword evidence="1 3" id="KW-0853">WD repeat</keyword>
<evidence type="ECO:0000256" key="2">
    <source>
        <dbReference type="ARBA" id="ARBA00022737"/>
    </source>
</evidence>
<dbReference type="Gene3D" id="2.130.10.10">
    <property type="entry name" value="YVTN repeat-like/Quinoprotein amine dehydrogenase"/>
    <property type="match status" value="1"/>
</dbReference>
<name>A0A317SJA5_9PEZI</name>
<evidence type="ECO:0000313" key="6">
    <source>
        <dbReference type="Proteomes" id="UP000246991"/>
    </source>
</evidence>
<dbReference type="PROSITE" id="PS50082">
    <property type="entry name" value="WD_REPEATS_2"/>
    <property type="match status" value="2"/>
</dbReference>
<dbReference type="InterPro" id="IPR036322">
    <property type="entry name" value="WD40_repeat_dom_sf"/>
</dbReference>
<evidence type="ECO:0000256" key="1">
    <source>
        <dbReference type="ARBA" id="ARBA00022574"/>
    </source>
</evidence>
<comment type="caution">
    <text evidence="5">The sequence shown here is derived from an EMBL/GenBank/DDBJ whole genome shotgun (WGS) entry which is preliminary data.</text>
</comment>
<dbReference type="Pfam" id="PF00400">
    <property type="entry name" value="WD40"/>
    <property type="match status" value="3"/>
</dbReference>